<dbReference type="PANTHER" id="PTHR36959:SF2">
    <property type="entry name" value="ALTERED INHERITANCE OF MITOCHONDRIA PROTEIN 24, MITOCHONDRIAL"/>
    <property type="match status" value="1"/>
</dbReference>
<dbReference type="AlphaFoldDB" id="A0A3N4M2Q6"/>
<comment type="subcellular location">
    <subcellularLocation>
        <location evidence="1 6">Mitochondrion</location>
    </subcellularLocation>
</comment>
<organism evidence="7 8">
    <name type="scientific">Terfezia boudieri ATCC MYA-4762</name>
    <dbReference type="NCBI Taxonomy" id="1051890"/>
    <lineage>
        <taxon>Eukaryota</taxon>
        <taxon>Fungi</taxon>
        <taxon>Dikarya</taxon>
        <taxon>Ascomycota</taxon>
        <taxon>Pezizomycotina</taxon>
        <taxon>Pezizomycetes</taxon>
        <taxon>Pezizales</taxon>
        <taxon>Pezizaceae</taxon>
        <taxon>Terfezia</taxon>
    </lineage>
</organism>
<evidence type="ECO:0000256" key="1">
    <source>
        <dbReference type="ARBA" id="ARBA00004173"/>
    </source>
</evidence>
<keyword evidence="5 6" id="KW-0496">Mitochondrion</keyword>
<dbReference type="Pfam" id="PF01987">
    <property type="entry name" value="AIM24"/>
    <property type="match status" value="1"/>
</dbReference>
<dbReference type="GO" id="GO:0007007">
    <property type="term" value="P:inner mitochondrial membrane organization"/>
    <property type="evidence" value="ECO:0007669"/>
    <property type="project" value="TreeGrafter"/>
</dbReference>
<dbReference type="InParanoid" id="A0A3N4M2Q6"/>
<dbReference type="InterPro" id="IPR036983">
    <property type="entry name" value="AIM24_sf"/>
</dbReference>
<name>A0A3N4M2Q6_9PEZI</name>
<dbReference type="EMBL" id="ML121527">
    <property type="protein sequence ID" value="RPB29446.1"/>
    <property type="molecule type" value="Genomic_DNA"/>
</dbReference>
<evidence type="ECO:0000256" key="3">
    <source>
        <dbReference type="ARBA" id="ARBA00013287"/>
    </source>
</evidence>
<keyword evidence="4" id="KW-0809">Transit peptide</keyword>
<evidence type="ECO:0000313" key="7">
    <source>
        <dbReference type="EMBL" id="RPB29446.1"/>
    </source>
</evidence>
<sequence length="393" mass="43750">MASKHRIGASLTRALQCSIPSIPAPAYRPVHVSAAPSTTTIHPLTDLTNQTRAIPKLSGIGPFPQGVQFEALGAPYSLLSVSLPSSATLYSQRGTLLGVNGKIENAVSTLHMLEPLRRAALGIPFLYQKIISTTPLTCLVSTNTPYTSFVVVRLEGTVDWMVVQRKALLAWCGHSIHVKPKVNRKLSLSHWGSSELSGRGLVALVGKGQVVQVVLEAGEEFIINPNNLLAYSKNTPLLPQLYRIPSNSFRLQVPRFEYHLPRINLGQEFFRNMAQTDTWKAISKLVWMLRVWSRRTIWGDREFLRFEGPTTILIQSRTNRMSDALLKQDVEDVAITEPETLDELKKKVVSLNEAVLEKPRQVVRSPTATKAATVMNGEVVLEDSDLREFVDRR</sequence>
<dbReference type="InterPro" id="IPR016031">
    <property type="entry name" value="Trp_RNA-bd_attenuator-like_dom"/>
</dbReference>
<accession>A0A3N4M2Q6</accession>
<evidence type="ECO:0000256" key="5">
    <source>
        <dbReference type="ARBA" id="ARBA00023128"/>
    </source>
</evidence>
<reference evidence="7 8" key="1">
    <citation type="journal article" date="2018" name="Nat. Ecol. Evol.">
        <title>Pezizomycetes genomes reveal the molecular basis of ectomycorrhizal truffle lifestyle.</title>
        <authorList>
            <person name="Murat C."/>
            <person name="Payen T."/>
            <person name="Noel B."/>
            <person name="Kuo A."/>
            <person name="Morin E."/>
            <person name="Chen J."/>
            <person name="Kohler A."/>
            <person name="Krizsan K."/>
            <person name="Balestrini R."/>
            <person name="Da Silva C."/>
            <person name="Montanini B."/>
            <person name="Hainaut M."/>
            <person name="Levati E."/>
            <person name="Barry K.W."/>
            <person name="Belfiori B."/>
            <person name="Cichocki N."/>
            <person name="Clum A."/>
            <person name="Dockter R.B."/>
            <person name="Fauchery L."/>
            <person name="Guy J."/>
            <person name="Iotti M."/>
            <person name="Le Tacon F."/>
            <person name="Lindquist E.A."/>
            <person name="Lipzen A."/>
            <person name="Malagnac F."/>
            <person name="Mello A."/>
            <person name="Molinier V."/>
            <person name="Miyauchi S."/>
            <person name="Poulain J."/>
            <person name="Riccioni C."/>
            <person name="Rubini A."/>
            <person name="Sitrit Y."/>
            <person name="Splivallo R."/>
            <person name="Traeger S."/>
            <person name="Wang M."/>
            <person name="Zifcakova L."/>
            <person name="Wipf D."/>
            <person name="Zambonelli A."/>
            <person name="Paolocci F."/>
            <person name="Nowrousian M."/>
            <person name="Ottonello S."/>
            <person name="Baldrian P."/>
            <person name="Spatafora J.W."/>
            <person name="Henrissat B."/>
            <person name="Nagy L.G."/>
            <person name="Aury J.M."/>
            <person name="Wincker P."/>
            <person name="Grigoriev I.V."/>
            <person name="Bonfante P."/>
            <person name="Martin F.M."/>
        </authorList>
    </citation>
    <scope>NUCLEOTIDE SEQUENCE [LARGE SCALE GENOMIC DNA]</scope>
    <source>
        <strain evidence="7 8">ATCC MYA-4762</strain>
    </source>
</reference>
<evidence type="ECO:0000313" key="8">
    <source>
        <dbReference type="Proteomes" id="UP000267821"/>
    </source>
</evidence>
<comment type="similarity">
    <text evidence="2 6">Belongs to the AIM24 family.</text>
</comment>
<dbReference type="InterPro" id="IPR002838">
    <property type="entry name" value="AIM24"/>
</dbReference>
<gene>
    <name evidence="7" type="ORF">L211DRAFT_775991</name>
</gene>
<dbReference type="GO" id="GO:0005743">
    <property type="term" value="C:mitochondrial inner membrane"/>
    <property type="evidence" value="ECO:0007669"/>
    <property type="project" value="TreeGrafter"/>
</dbReference>
<dbReference type="PANTHER" id="PTHR36959">
    <property type="entry name" value="ALTERED INHERITANCE OF MITOCHONDRIA PROTEIN 24, MITOCHONDRIAL"/>
    <property type="match status" value="1"/>
</dbReference>
<evidence type="ECO:0000256" key="2">
    <source>
        <dbReference type="ARBA" id="ARBA00009322"/>
    </source>
</evidence>
<evidence type="ECO:0000256" key="4">
    <source>
        <dbReference type="ARBA" id="ARBA00022946"/>
    </source>
</evidence>
<dbReference type="STRING" id="1051890.A0A3N4M2Q6"/>
<protein>
    <recommendedName>
        <fullName evidence="3 6">Altered inheritance of mitochondria protein 24, mitochondrial</fullName>
    </recommendedName>
</protein>
<dbReference type="Proteomes" id="UP000267821">
    <property type="component" value="Unassembled WGS sequence"/>
</dbReference>
<dbReference type="OrthoDB" id="5295771at2759"/>
<evidence type="ECO:0000256" key="6">
    <source>
        <dbReference type="RuleBase" id="RU363045"/>
    </source>
</evidence>
<dbReference type="Gene3D" id="3.60.160.10">
    <property type="entry name" value="Mitochondrial biogenesis AIM24"/>
    <property type="match status" value="1"/>
</dbReference>
<proteinExistence type="inferred from homology"/>
<dbReference type="FunCoup" id="A0A3N4M2Q6">
    <property type="interactions" value="11"/>
</dbReference>
<keyword evidence="8" id="KW-1185">Reference proteome</keyword>
<dbReference type="SUPFAM" id="SSF51219">
    <property type="entry name" value="TRAP-like"/>
    <property type="match status" value="1"/>
</dbReference>